<evidence type="ECO:0000259" key="2">
    <source>
        <dbReference type="PROSITE" id="PS51109"/>
    </source>
</evidence>
<dbReference type="OrthoDB" id="9805070at2"/>
<dbReference type="PANTHER" id="PTHR21666">
    <property type="entry name" value="PEPTIDASE-RELATED"/>
    <property type="match status" value="1"/>
</dbReference>
<sequence length="525" mass="58043">MGNIFKNLREFVGNISNQIINIKKTSKLAVGMTVAVAGTTTGVALAASNTNAESLGLDEIYHVYYGENHIGSVEEPDEIDQYIEEQKNAAQARHNDIELVTGEEINYVRELVFNAGVESEKVMANLDENLTFSTEAVELLVNDQSIGYVKDIEMANKALNGVINESLPKDLQSNSFTFINQKENKLILPKPMLEEMTKEEIEQSNKEEDTIVLPKTVTVEQDSAQIDVSFTENVVVTKERVNPTKLLEVEQLTKLIKRGISIAKEKPVENESDIETVAKSNNLSKDELIDLNPGLDDVEIIQAGETVKVKQEKKFIDVVYTEEKTEEESIDYETVTKNSKEIYKGNEKVKQQGEKGKKVLTYKVTTKNGKVINEEKVDEEVVKEPKDKIILKGTKQISNRGSGQLGWPAVGGRITSKMGPRWGSYHKGIDIAGVGNRTIKSADNGTVVQASWDGAYGNRVVINHNNGFKTTYSHLSSMSVSPGQTVKKGQSIGQMGTTGRSTGVHLHFEVYRNGSLVNPLSYVGR</sequence>
<dbReference type="Proteomes" id="UP000316425">
    <property type="component" value="Unassembled WGS sequence"/>
</dbReference>
<reference evidence="3 4" key="1">
    <citation type="submission" date="2019-07" db="EMBL/GenBank/DDBJ databases">
        <title>Allobacillus sp. nov. SKP isolated from shrimp paste of Euphausiacea.</title>
        <authorList>
            <person name="Kanchanasin P."/>
            <person name="Tanasupawat S."/>
            <person name="Shi W."/>
            <person name="Wu L."/>
            <person name="Ma J."/>
        </authorList>
    </citation>
    <scope>NUCLEOTIDE SEQUENCE [LARGE SCALE GENOMIC DNA]</scope>
    <source>
        <strain evidence="3 4">SKP4-8</strain>
    </source>
</reference>
<dbReference type="GO" id="GO:0004222">
    <property type="term" value="F:metalloendopeptidase activity"/>
    <property type="evidence" value="ECO:0007669"/>
    <property type="project" value="TreeGrafter"/>
</dbReference>
<dbReference type="PROSITE" id="PS51109">
    <property type="entry name" value="G5"/>
    <property type="match status" value="1"/>
</dbReference>
<dbReference type="AlphaFoldDB" id="A0A556PG70"/>
<dbReference type="SUPFAM" id="SSF51261">
    <property type="entry name" value="Duplicated hybrid motif"/>
    <property type="match status" value="1"/>
</dbReference>
<evidence type="ECO:0000313" key="4">
    <source>
        <dbReference type="Proteomes" id="UP000316425"/>
    </source>
</evidence>
<comment type="caution">
    <text evidence="3">The sequence shown here is derived from an EMBL/GenBank/DDBJ whole genome shotgun (WGS) entry which is preliminary data.</text>
</comment>
<dbReference type="Pfam" id="PF01551">
    <property type="entry name" value="Peptidase_M23"/>
    <property type="match status" value="1"/>
</dbReference>
<protein>
    <submittedName>
        <fullName evidence="3">M23 family metallopeptidase</fullName>
    </submittedName>
</protein>
<name>A0A556PG70_9BACI</name>
<dbReference type="InterPro" id="IPR011098">
    <property type="entry name" value="G5_dom"/>
</dbReference>
<dbReference type="Gene3D" id="2.70.70.10">
    <property type="entry name" value="Glucose Permease (Domain IIA)"/>
    <property type="match status" value="1"/>
</dbReference>
<gene>
    <name evidence="3" type="ORF">FPQ13_09365</name>
</gene>
<dbReference type="InterPro" id="IPR050570">
    <property type="entry name" value="Cell_wall_metabolism_enzyme"/>
</dbReference>
<dbReference type="PANTHER" id="PTHR21666:SF270">
    <property type="entry name" value="MUREIN HYDROLASE ACTIVATOR ENVC"/>
    <property type="match status" value="1"/>
</dbReference>
<evidence type="ECO:0000313" key="3">
    <source>
        <dbReference type="EMBL" id="TSJ63402.1"/>
    </source>
</evidence>
<feature type="domain" description="G5" evidence="2">
    <location>
        <begin position="316"/>
        <end position="396"/>
    </location>
</feature>
<dbReference type="Gene3D" id="2.20.230.10">
    <property type="entry name" value="Resuscitation-promoting factor rpfb"/>
    <property type="match status" value="1"/>
</dbReference>
<organism evidence="3 4">
    <name type="scientific">Allobacillus salarius</name>
    <dbReference type="NCBI Taxonomy" id="1955272"/>
    <lineage>
        <taxon>Bacteria</taxon>
        <taxon>Bacillati</taxon>
        <taxon>Bacillota</taxon>
        <taxon>Bacilli</taxon>
        <taxon>Bacillales</taxon>
        <taxon>Bacillaceae</taxon>
        <taxon>Allobacillus</taxon>
    </lineage>
</organism>
<evidence type="ECO:0000256" key="1">
    <source>
        <dbReference type="ARBA" id="ARBA00022729"/>
    </source>
</evidence>
<dbReference type="InterPro" id="IPR011055">
    <property type="entry name" value="Dup_hybrid_motif"/>
</dbReference>
<proteinExistence type="predicted"/>
<dbReference type="CDD" id="cd12797">
    <property type="entry name" value="M23_peptidase"/>
    <property type="match status" value="1"/>
</dbReference>
<dbReference type="SMART" id="SM01208">
    <property type="entry name" value="G5"/>
    <property type="match status" value="1"/>
</dbReference>
<accession>A0A556PG70</accession>
<dbReference type="InterPro" id="IPR016047">
    <property type="entry name" value="M23ase_b-sheet_dom"/>
</dbReference>
<dbReference type="EMBL" id="VMHE01000017">
    <property type="protein sequence ID" value="TSJ63402.1"/>
    <property type="molecule type" value="Genomic_DNA"/>
</dbReference>
<dbReference type="Pfam" id="PF07501">
    <property type="entry name" value="G5"/>
    <property type="match status" value="1"/>
</dbReference>
<dbReference type="RefSeq" id="WP_144089082.1">
    <property type="nucleotide sequence ID" value="NZ_VMHE01000017.1"/>
</dbReference>
<keyword evidence="1" id="KW-0732">Signal</keyword>
<keyword evidence="4" id="KW-1185">Reference proteome</keyword>